<accession>A0A8S5TY41</accession>
<name>A0A8S5TY41_9VIRU</name>
<dbReference type="EMBL" id="BK015959">
    <property type="protein sequence ID" value="DAF87124.1"/>
    <property type="molecule type" value="Genomic_DNA"/>
</dbReference>
<evidence type="ECO:0000313" key="1">
    <source>
        <dbReference type="EMBL" id="DAF87124.1"/>
    </source>
</evidence>
<proteinExistence type="predicted"/>
<protein>
    <submittedName>
        <fullName evidence="1">Uncharacterized protein</fullName>
    </submittedName>
</protein>
<reference evidence="1" key="1">
    <citation type="journal article" date="2021" name="Proc. Natl. Acad. Sci. U.S.A.">
        <title>A Catalog of Tens of Thousands of Viruses from Human Metagenomes Reveals Hidden Associations with Chronic Diseases.</title>
        <authorList>
            <person name="Tisza M.J."/>
            <person name="Buck C.B."/>
        </authorList>
    </citation>
    <scope>NUCLEOTIDE SEQUENCE</scope>
    <source>
        <strain evidence="1">CtHEp8</strain>
    </source>
</reference>
<organism evidence="1">
    <name type="scientific">Phage sp. ctHEp8</name>
    <dbReference type="NCBI Taxonomy" id="2825790"/>
    <lineage>
        <taxon>Viruses</taxon>
    </lineage>
</organism>
<sequence>MYAKEKPRCGNTSAFFIPVKFDLKERIYD</sequence>